<evidence type="ECO:0000256" key="1">
    <source>
        <dbReference type="ARBA" id="ARBA00004370"/>
    </source>
</evidence>
<sequence>MADICLVILALCFPSISLCCKYGECNQTVCICVILECFLCFWGGVIFALIKQLED</sequence>
<dbReference type="Proteomes" id="UP000078387">
    <property type="component" value="Unassembled WGS sequence"/>
</dbReference>
<comment type="subcellular location">
    <subcellularLocation>
        <location evidence="1">Membrane</location>
    </subcellularLocation>
</comment>
<protein>
    <submittedName>
        <fullName evidence="8">Two tm domain protein</fullName>
    </submittedName>
</protein>
<comment type="similarity">
    <text evidence="2">Belongs to the UPF0057 (PMP3) family.</text>
</comment>
<feature type="transmembrane region" description="Helical" evidence="6">
    <location>
        <begin position="27"/>
        <end position="50"/>
    </location>
</feature>
<keyword evidence="5 6" id="KW-0472">Membrane</keyword>
<keyword evidence="4 6" id="KW-1133">Transmembrane helix</keyword>
<dbReference type="GO" id="GO:0016020">
    <property type="term" value="C:membrane"/>
    <property type="evidence" value="ECO:0007669"/>
    <property type="project" value="UniProtKB-SubCell"/>
</dbReference>
<evidence type="ECO:0000313" key="9">
    <source>
        <dbReference type="Proteomes" id="UP000078387"/>
    </source>
</evidence>
<keyword evidence="7" id="KW-0732">Signal</keyword>
<gene>
    <name evidence="8" type="ORF">CL6EHI_c00010</name>
</gene>
<dbReference type="Pfam" id="PF01679">
    <property type="entry name" value="Pmp3"/>
    <property type="match status" value="1"/>
</dbReference>
<evidence type="ECO:0000256" key="5">
    <source>
        <dbReference type="ARBA" id="ARBA00023136"/>
    </source>
</evidence>
<dbReference type="InterPro" id="IPR000612">
    <property type="entry name" value="PMP3"/>
</dbReference>
<feature type="chain" id="PRO_5008039889" evidence="7">
    <location>
        <begin position="20"/>
        <end position="55"/>
    </location>
</feature>
<comment type="caution">
    <text evidence="8">The sequence shown here is derived from an EMBL/GenBank/DDBJ whole genome shotgun (WGS) entry which is preliminary data.</text>
</comment>
<name>A0A175JDQ3_ENTHI</name>
<evidence type="ECO:0000256" key="2">
    <source>
        <dbReference type="ARBA" id="ARBA00009530"/>
    </source>
</evidence>
<reference evidence="8 9" key="1">
    <citation type="submission" date="2016-05" db="EMBL/GenBank/DDBJ databases">
        <title>First whole genome sequencing of Entamoeba histolytica HM1:IMSS-clone-6.</title>
        <authorList>
            <person name="Mukherjee Avik.K."/>
            <person name="Izumyama S."/>
            <person name="Nakada-Tsukui K."/>
            <person name="Nozaki T."/>
        </authorList>
    </citation>
    <scope>NUCLEOTIDE SEQUENCE [LARGE SCALE GENOMIC DNA]</scope>
    <source>
        <strain evidence="8 9">HM1:IMSS clone 6</strain>
    </source>
</reference>
<evidence type="ECO:0000313" key="8">
    <source>
        <dbReference type="EMBL" id="GAT91583.1"/>
    </source>
</evidence>
<dbReference type="EMBL" id="BDEQ01000001">
    <property type="protein sequence ID" value="GAT91583.1"/>
    <property type="molecule type" value="Genomic_DNA"/>
</dbReference>
<proteinExistence type="inferred from homology"/>
<evidence type="ECO:0000256" key="3">
    <source>
        <dbReference type="ARBA" id="ARBA00022692"/>
    </source>
</evidence>
<organism evidence="8 9">
    <name type="scientific">Entamoeba histolytica</name>
    <dbReference type="NCBI Taxonomy" id="5759"/>
    <lineage>
        <taxon>Eukaryota</taxon>
        <taxon>Amoebozoa</taxon>
        <taxon>Evosea</taxon>
        <taxon>Archamoebae</taxon>
        <taxon>Mastigamoebida</taxon>
        <taxon>Entamoebidae</taxon>
        <taxon>Entamoeba</taxon>
    </lineage>
</organism>
<feature type="signal peptide" evidence="7">
    <location>
        <begin position="1"/>
        <end position="19"/>
    </location>
</feature>
<evidence type="ECO:0000256" key="7">
    <source>
        <dbReference type="SAM" id="SignalP"/>
    </source>
</evidence>
<dbReference type="AlphaFoldDB" id="A0A175JDQ3"/>
<keyword evidence="3 6" id="KW-0812">Transmembrane</keyword>
<evidence type="ECO:0000256" key="4">
    <source>
        <dbReference type="ARBA" id="ARBA00022989"/>
    </source>
</evidence>
<accession>A0A175JDQ3</accession>
<evidence type="ECO:0000256" key="6">
    <source>
        <dbReference type="SAM" id="Phobius"/>
    </source>
</evidence>